<dbReference type="EMBL" id="CAJNOT010002891">
    <property type="protein sequence ID" value="CAF1350422.1"/>
    <property type="molecule type" value="Genomic_DNA"/>
</dbReference>
<dbReference type="Proteomes" id="UP000663836">
    <property type="component" value="Unassembled WGS sequence"/>
</dbReference>
<feature type="transmembrane region" description="Helical" evidence="1">
    <location>
        <begin position="133"/>
        <end position="155"/>
    </location>
</feature>
<evidence type="ECO:0000313" key="3">
    <source>
        <dbReference type="EMBL" id="CAF3723800.1"/>
    </source>
</evidence>
<proteinExistence type="predicted"/>
<dbReference type="Gene3D" id="3.90.176.10">
    <property type="entry name" value="Toxin ADP-ribosyltransferase, Chain A, domain 1"/>
    <property type="match status" value="1"/>
</dbReference>
<evidence type="ECO:0000313" key="4">
    <source>
        <dbReference type="Proteomes" id="UP000663836"/>
    </source>
</evidence>
<protein>
    <submittedName>
        <fullName evidence="3">Uncharacterized protein</fullName>
    </submittedName>
</protein>
<name>A0A818WE20_9BILA</name>
<evidence type="ECO:0000256" key="1">
    <source>
        <dbReference type="SAM" id="Phobius"/>
    </source>
</evidence>
<evidence type="ECO:0000313" key="2">
    <source>
        <dbReference type="EMBL" id="CAF1350422.1"/>
    </source>
</evidence>
<gene>
    <name evidence="3" type="ORF">JBS370_LOCUS10965</name>
    <name evidence="2" type="ORF">ZHD862_LOCUS30531</name>
</gene>
<dbReference type="AlphaFoldDB" id="A0A818WE20"/>
<dbReference type="SUPFAM" id="SSF56399">
    <property type="entry name" value="ADP-ribosylation"/>
    <property type="match status" value="1"/>
</dbReference>
<keyword evidence="1" id="KW-1133">Transmembrane helix</keyword>
<organism evidence="3 4">
    <name type="scientific">Rotaria sordida</name>
    <dbReference type="NCBI Taxonomy" id="392033"/>
    <lineage>
        <taxon>Eukaryota</taxon>
        <taxon>Metazoa</taxon>
        <taxon>Spiralia</taxon>
        <taxon>Gnathifera</taxon>
        <taxon>Rotifera</taxon>
        <taxon>Eurotatoria</taxon>
        <taxon>Bdelloidea</taxon>
        <taxon>Philodinida</taxon>
        <taxon>Philodinidae</taxon>
        <taxon>Rotaria</taxon>
    </lineage>
</organism>
<dbReference type="Proteomes" id="UP000663864">
    <property type="component" value="Unassembled WGS sequence"/>
</dbReference>
<dbReference type="EMBL" id="CAJOBD010000823">
    <property type="protein sequence ID" value="CAF3723800.1"/>
    <property type="molecule type" value="Genomic_DNA"/>
</dbReference>
<accession>A0A818WE20</accession>
<keyword evidence="1" id="KW-0472">Membrane</keyword>
<comment type="caution">
    <text evidence="3">The sequence shown here is derived from an EMBL/GenBank/DDBJ whole genome shotgun (WGS) entry which is preliminary data.</text>
</comment>
<keyword evidence="1" id="KW-0812">Transmembrane</keyword>
<reference evidence="3" key="1">
    <citation type="submission" date="2021-02" db="EMBL/GenBank/DDBJ databases">
        <authorList>
            <person name="Nowell W R."/>
        </authorList>
    </citation>
    <scope>NUCLEOTIDE SEQUENCE</scope>
</reference>
<sequence length="167" mass="18791">MLNYTLKMVSCRELRSYFKYLKLFLTALVKLPCVPPQTVWRGVTKYLSAEFSSGTHVIWWAFSSCTCALPVLENNMYLGSEGERILFSVEPINGRSIQAHSHFVMEDEILLLPGALLYPPENKKTPWYKKKRTMLEMALIIIICIAGTIVGGVLGSRGPPPPSSMLH</sequence>